<feature type="compositionally biased region" description="Basic and acidic residues" evidence="1">
    <location>
        <begin position="29"/>
        <end position="40"/>
    </location>
</feature>
<keyword evidence="3" id="KW-1185">Reference proteome</keyword>
<evidence type="ECO:0000313" key="3">
    <source>
        <dbReference type="Proteomes" id="UP000066737"/>
    </source>
</evidence>
<evidence type="ECO:0000313" key="2">
    <source>
        <dbReference type="EMBL" id="CQH48108.1"/>
    </source>
</evidence>
<dbReference type="KEGG" id="hhb:Hhub_1384"/>
<protein>
    <submittedName>
        <fullName evidence="2">Uncharacterized protein</fullName>
    </submittedName>
</protein>
<accession>A0A0U5H1E8</accession>
<organism evidence="2 3">
    <name type="scientific">Halobacterium hubeiense</name>
    <dbReference type="NCBI Taxonomy" id="1407499"/>
    <lineage>
        <taxon>Archaea</taxon>
        <taxon>Methanobacteriati</taxon>
        <taxon>Methanobacteriota</taxon>
        <taxon>Stenosarchaea group</taxon>
        <taxon>Halobacteria</taxon>
        <taxon>Halobacteriales</taxon>
        <taxon>Halobacteriaceae</taxon>
        <taxon>Halobacterium</taxon>
    </lineage>
</organism>
<dbReference type="Proteomes" id="UP000066737">
    <property type="component" value="Chromosome I"/>
</dbReference>
<proteinExistence type="predicted"/>
<name>A0A0U5H1E8_9EURY</name>
<dbReference type="AlphaFoldDB" id="A0A0U5H1E8"/>
<evidence type="ECO:0000256" key="1">
    <source>
        <dbReference type="SAM" id="MobiDB-lite"/>
    </source>
</evidence>
<sequence>MLRLAGFKSPDRSRFLRESRTRRSATVCSEKRRGGDLNNE</sequence>
<gene>
    <name evidence="2" type="ORF">HHUB_1384</name>
</gene>
<reference evidence="3" key="1">
    <citation type="journal article" date="2016" name="Environ. Microbiol.">
        <title>The complete genome of a viable archaeum isolated from 123-million-year-old rock salt.</title>
        <authorList>
            <person name="Jaakkola S.T."/>
            <person name="Pfeiffer F."/>
            <person name="Ravantti J.J."/>
            <person name="Guo Q."/>
            <person name="Liu Y."/>
            <person name="Chen X."/>
            <person name="Ma H."/>
            <person name="Yang C."/>
            <person name="Oksanen H.M."/>
            <person name="Bamford D.H."/>
        </authorList>
    </citation>
    <scope>NUCLEOTIDE SEQUENCE</scope>
    <source>
        <strain evidence="3">JI20-1</strain>
    </source>
</reference>
<dbReference type="EMBL" id="LN831302">
    <property type="protein sequence ID" value="CQH48108.1"/>
    <property type="molecule type" value="Genomic_DNA"/>
</dbReference>
<feature type="compositionally biased region" description="Basic and acidic residues" evidence="1">
    <location>
        <begin position="9"/>
        <end position="21"/>
    </location>
</feature>
<feature type="region of interest" description="Disordered" evidence="1">
    <location>
        <begin position="1"/>
        <end position="40"/>
    </location>
</feature>